<keyword evidence="3" id="KW-1185">Reference proteome</keyword>
<name>A0A2T6ZV86_TUBBO</name>
<feature type="region of interest" description="Disordered" evidence="1">
    <location>
        <begin position="570"/>
        <end position="589"/>
    </location>
</feature>
<organism evidence="2 3">
    <name type="scientific">Tuber borchii</name>
    <name type="common">White truffle</name>
    <dbReference type="NCBI Taxonomy" id="42251"/>
    <lineage>
        <taxon>Eukaryota</taxon>
        <taxon>Fungi</taxon>
        <taxon>Dikarya</taxon>
        <taxon>Ascomycota</taxon>
        <taxon>Pezizomycotina</taxon>
        <taxon>Pezizomycetes</taxon>
        <taxon>Pezizales</taxon>
        <taxon>Tuberaceae</taxon>
        <taxon>Tuber</taxon>
    </lineage>
</organism>
<accession>A0A2T6ZV86</accession>
<gene>
    <name evidence="2" type="ORF">B9Z19DRAFT_1081872</name>
</gene>
<dbReference type="InterPro" id="IPR049916">
    <property type="entry name" value="WDR72-like"/>
</dbReference>
<proteinExistence type="predicted"/>
<dbReference type="PANTHER" id="PTHR44099">
    <property type="entry name" value="RABCONNECTIN-3B, ISOFORM A"/>
    <property type="match status" value="1"/>
</dbReference>
<dbReference type="Gene3D" id="2.130.10.10">
    <property type="entry name" value="YVTN repeat-like/Quinoprotein amine dehydrogenase"/>
    <property type="match status" value="2"/>
</dbReference>
<dbReference type="STRING" id="42251.A0A2T6ZV86"/>
<evidence type="ECO:0000313" key="3">
    <source>
        <dbReference type="Proteomes" id="UP000244722"/>
    </source>
</evidence>
<sequence length="1192" mass="130250">MASPPFYIPFAHWDSTPFQPPYTSITTSKFLAEWLVLGLANGELLILSTATDEPIPRARLCGHKAPVVALESLLARTEAIEQELLLSLDSVGTLCKWSLADGRCLQNVYLTISTRPRGLRIVKKQKVDAKDPVVMIYGASTEILVLNAETLETVLLWTGNLDWPLPVVSGRSRVMTLLPDGQIQGWGLNSRRLEEGGRGRLALAMERDHTKQFLVEIKEDMGRIRGFERTSEKGYVIIQKTSVSSYVLEDAKFALKETVPVGLEIGVAGYQIVPKKGIRKALVMVWSEDGQTEAFELGENATFGHSIRLPLDPTRGKRTVISIACTRQEDKYLIAAFSHLGSSSGRERAHGDFLMGLFSTNTAGADIEWVEKNEALTSSSSLQDDITSSCSAIFANMLAIAYGSNIRFHSLSSFLLSYHEPIKEICVPTTACICLLKRVRVGEHVVHGKDAGIKGGKEYLIVGTTNGELFIIEAPSFQLSKRLSISSTAVCSANLLLSDLGKRLRFTLIASSADGTASIVDVERARIMVTFPSHDYSPLVSYATKTAQNIILLTYEDYIRREWDLGEEDGGVFKAPPSSRGSDRDRDTLGTYGRDLAEEGWREVCVGKFELVEEDREGEGDDTNGDGTIKNCERLCERGLPTASVNVRAVLDVLGHAVKIAKERTRASERRVVGNHPAFVTAKSLLTALVPGGTAELSDWEEDDYERQTSVQSLFFRRKKPAVLGQMGAGKNVSILAKEAPNEAEDGISSISPTVSACVLLAALSTIGGLLEASGNGEFFSNVIERALSRLVITKNEPALGVFAKYWMDENPIIRATARKCLSISIGTLSEETRTNTIAYWARFLPAQVPPELFSSKEVVRSVIILGQLIADHPDSVEQGLKKCIALSVELLLGDSNHSFQDTAIELVGHGWTTFQSLFDPFEVIHILIRISASTMDDFSEARRNTLNKCILEIAEKNSPLLGSGLANNISYGSSSSQPAALAAVSLSTALGVSLAAMRIVTMIVREDAILFRDVLSLIITAVVKILDPNGGLREKVMPTITELINEMVDAYPTIAFHRPTQRLALSISPGIIMIYDLKTSAEVNALQGHHSLANFLTFSIDGKFLVAVDLEENMFFVWKFVTGILSFIGGGNDGAPPILLPKRKEPFSNERNVGIVEIEWTGERSVKVTAGDQSTVFQNVDSTQGSGWNIL</sequence>
<protein>
    <recommendedName>
        <fullName evidence="4">WD40-repeat-containing domain protein</fullName>
    </recommendedName>
</protein>
<dbReference type="SUPFAM" id="SSF101908">
    <property type="entry name" value="Putative isomerase YbhE"/>
    <property type="match status" value="1"/>
</dbReference>
<dbReference type="SUPFAM" id="SSF69322">
    <property type="entry name" value="Tricorn protease domain 2"/>
    <property type="match status" value="1"/>
</dbReference>
<dbReference type="OrthoDB" id="338622at2759"/>
<comment type="caution">
    <text evidence="2">The sequence shown here is derived from an EMBL/GenBank/DDBJ whole genome shotgun (WGS) entry which is preliminary data.</text>
</comment>
<dbReference type="Proteomes" id="UP000244722">
    <property type="component" value="Unassembled WGS sequence"/>
</dbReference>
<dbReference type="InterPro" id="IPR016024">
    <property type="entry name" value="ARM-type_fold"/>
</dbReference>
<dbReference type="GO" id="GO:0005737">
    <property type="term" value="C:cytoplasm"/>
    <property type="evidence" value="ECO:0007669"/>
    <property type="project" value="TreeGrafter"/>
</dbReference>
<evidence type="ECO:0008006" key="4">
    <source>
        <dbReference type="Google" id="ProtNLM"/>
    </source>
</evidence>
<evidence type="ECO:0000313" key="2">
    <source>
        <dbReference type="EMBL" id="PUU79399.1"/>
    </source>
</evidence>
<dbReference type="EMBL" id="NESQ01000093">
    <property type="protein sequence ID" value="PUU79399.1"/>
    <property type="molecule type" value="Genomic_DNA"/>
</dbReference>
<evidence type="ECO:0000256" key="1">
    <source>
        <dbReference type="SAM" id="MobiDB-lite"/>
    </source>
</evidence>
<dbReference type="InterPro" id="IPR015943">
    <property type="entry name" value="WD40/YVTN_repeat-like_dom_sf"/>
</dbReference>
<reference evidence="2 3" key="1">
    <citation type="submission" date="2017-04" db="EMBL/GenBank/DDBJ databases">
        <title>Draft genome sequence of Tuber borchii Vittad., a whitish edible truffle.</title>
        <authorList>
            <consortium name="DOE Joint Genome Institute"/>
            <person name="Murat C."/>
            <person name="Kuo A."/>
            <person name="Barry K.W."/>
            <person name="Clum A."/>
            <person name="Dockter R.B."/>
            <person name="Fauchery L."/>
            <person name="Iotti M."/>
            <person name="Kohler A."/>
            <person name="Labutti K."/>
            <person name="Lindquist E.A."/>
            <person name="Lipzen A."/>
            <person name="Ohm R.A."/>
            <person name="Wang M."/>
            <person name="Grigoriev I.V."/>
            <person name="Zambonelli A."/>
            <person name="Martin F.M."/>
        </authorList>
    </citation>
    <scope>NUCLEOTIDE SEQUENCE [LARGE SCALE GENOMIC DNA]</scope>
    <source>
        <strain evidence="2 3">Tbo3840</strain>
    </source>
</reference>
<dbReference type="SUPFAM" id="SSF48371">
    <property type="entry name" value="ARM repeat"/>
    <property type="match status" value="1"/>
</dbReference>
<dbReference type="PANTHER" id="PTHR44099:SF4">
    <property type="entry name" value="RABCONNECTIN-3B, ISOFORM A"/>
    <property type="match status" value="1"/>
</dbReference>
<dbReference type="AlphaFoldDB" id="A0A2T6ZV86"/>